<name>A0A2A6CY79_PRIPA</name>
<feature type="region of interest" description="Disordered" evidence="1">
    <location>
        <begin position="64"/>
        <end position="86"/>
    </location>
</feature>
<keyword evidence="3" id="KW-1185">Reference proteome</keyword>
<feature type="compositionally biased region" description="Polar residues" evidence="1">
    <location>
        <begin position="70"/>
        <end position="86"/>
    </location>
</feature>
<organism evidence="2 3">
    <name type="scientific">Pristionchus pacificus</name>
    <name type="common">Parasitic nematode worm</name>
    <dbReference type="NCBI Taxonomy" id="54126"/>
    <lineage>
        <taxon>Eukaryota</taxon>
        <taxon>Metazoa</taxon>
        <taxon>Ecdysozoa</taxon>
        <taxon>Nematoda</taxon>
        <taxon>Chromadorea</taxon>
        <taxon>Rhabditida</taxon>
        <taxon>Rhabditina</taxon>
        <taxon>Diplogasteromorpha</taxon>
        <taxon>Diplogasteroidea</taxon>
        <taxon>Neodiplogasteridae</taxon>
        <taxon>Pristionchus</taxon>
    </lineage>
</organism>
<evidence type="ECO:0000313" key="2">
    <source>
        <dbReference type="EnsemblMetazoa" id="PPA44244.1"/>
    </source>
</evidence>
<gene>
    <name evidence="2" type="primary">WBGene00282613</name>
</gene>
<dbReference type="EnsemblMetazoa" id="PPA44244.1">
    <property type="protein sequence ID" value="PPA44244.1"/>
    <property type="gene ID" value="WBGene00282613"/>
</dbReference>
<accession>A0A2A6CY79</accession>
<evidence type="ECO:0000313" key="3">
    <source>
        <dbReference type="Proteomes" id="UP000005239"/>
    </source>
</evidence>
<evidence type="ECO:0000256" key="1">
    <source>
        <dbReference type="SAM" id="MobiDB-lite"/>
    </source>
</evidence>
<reference evidence="2" key="2">
    <citation type="submission" date="2022-06" db="UniProtKB">
        <authorList>
            <consortium name="EnsemblMetazoa"/>
        </authorList>
    </citation>
    <scope>IDENTIFICATION</scope>
    <source>
        <strain evidence="2">PS312</strain>
    </source>
</reference>
<proteinExistence type="predicted"/>
<feature type="region of interest" description="Disordered" evidence="1">
    <location>
        <begin position="131"/>
        <end position="153"/>
    </location>
</feature>
<protein>
    <submittedName>
        <fullName evidence="2">Uncharacterized protein</fullName>
    </submittedName>
</protein>
<dbReference type="AlphaFoldDB" id="A0A2A6CY79"/>
<dbReference type="Proteomes" id="UP000005239">
    <property type="component" value="Unassembled WGS sequence"/>
</dbReference>
<reference evidence="3" key="1">
    <citation type="journal article" date="2008" name="Nat. Genet.">
        <title>The Pristionchus pacificus genome provides a unique perspective on nematode lifestyle and parasitism.</title>
        <authorList>
            <person name="Dieterich C."/>
            <person name="Clifton S.W."/>
            <person name="Schuster L.N."/>
            <person name="Chinwalla A."/>
            <person name="Delehaunty K."/>
            <person name="Dinkelacker I."/>
            <person name="Fulton L."/>
            <person name="Fulton R."/>
            <person name="Godfrey J."/>
            <person name="Minx P."/>
            <person name="Mitreva M."/>
            <person name="Roeseler W."/>
            <person name="Tian H."/>
            <person name="Witte H."/>
            <person name="Yang S.P."/>
            <person name="Wilson R.K."/>
            <person name="Sommer R.J."/>
        </authorList>
    </citation>
    <scope>NUCLEOTIDE SEQUENCE [LARGE SCALE GENOMIC DNA]</scope>
    <source>
        <strain evidence="3">PS312</strain>
    </source>
</reference>
<sequence length="153" mass="17225">MALQWIFERKDASFYVDEPFLLVTDKLALCKALEAPTNRKIALEYSKLLEKTMLYRTFDTAARSRDSRSTVRPKNRPQQMLREQNPTANGNNFISFGVFVRAIMKSVAFVFKIIPWADVVLQQDGRGTAFLDPTDASGLDTASNGPADATEEQ</sequence>
<accession>A0A8R1V4M2</accession>